<dbReference type="SUPFAM" id="SSF55729">
    <property type="entry name" value="Acyl-CoA N-acyltransferases (Nat)"/>
    <property type="match status" value="1"/>
</dbReference>
<dbReference type="RefSeq" id="WP_014823543.1">
    <property type="nucleotide sequence ID" value="NC_018065.1"/>
</dbReference>
<proteinExistence type="predicted"/>
<dbReference type="PATRIC" id="fig|1002809.3.peg.1803"/>
<gene>
    <name evidence="2" type="ordered locus">SSIL_1779</name>
</gene>
<name>F2FA67_SOLSS</name>
<organism evidence="2 3">
    <name type="scientific">Solibacillus silvestris (strain StLB046)</name>
    <name type="common">Bacillus silvestris</name>
    <dbReference type="NCBI Taxonomy" id="1002809"/>
    <lineage>
        <taxon>Bacteria</taxon>
        <taxon>Bacillati</taxon>
        <taxon>Bacillota</taxon>
        <taxon>Bacilli</taxon>
        <taxon>Bacillales</taxon>
        <taxon>Caryophanaceae</taxon>
        <taxon>Solibacillus</taxon>
    </lineage>
</organism>
<dbReference type="InterPro" id="IPR016181">
    <property type="entry name" value="Acyl_CoA_acyltransferase"/>
</dbReference>
<accession>F2FA67</accession>
<dbReference type="AlphaFoldDB" id="F2FA67"/>
<keyword evidence="3" id="KW-1185">Reference proteome</keyword>
<reference evidence="2 3" key="2">
    <citation type="journal article" date="2012" name="J. Biosci. Bioeng.">
        <title>Complete genome sequence and characterization of the N-acylhomoserine lactone-degrading gene of the potato leaf-associated Solibacillus silvestris.</title>
        <authorList>
            <person name="Morohoshi T."/>
            <person name="Tominaga Y."/>
            <person name="Someya N."/>
            <person name="Ikeda T."/>
        </authorList>
    </citation>
    <scope>NUCLEOTIDE SEQUENCE [LARGE SCALE GENOMIC DNA]</scope>
    <source>
        <strain evidence="2 3">StLB046</strain>
    </source>
</reference>
<evidence type="ECO:0000259" key="1">
    <source>
        <dbReference type="PROSITE" id="PS51186"/>
    </source>
</evidence>
<dbReference type="GO" id="GO:0016747">
    <property type="term" value="F:acyltransferase activity, transferring groups other than amino-acyl groups"/>
    <property type="evidence" value="ECO:0007669"/>
    <property type="project" value="InterPro"/>
</dbReference>
<dbReference type="HOGENOM" id="CLU_117133_0_0_9"/>
<sequence length="159" mass="18300">MKIEMNIEPAKAVKVIHQAFKRYETDPQPSSALNETEESIFAELKQGTEMFGVYDNDELIALVKCVLNDEFMYFSRLSVLPTQQGKGVATNLVKYLERYAMQNNIFVSICKVRKNEKNNIALYSKMGYKIVKEEIIINKNGDEIPTVTMQKNLQIHNIM</sequence>
<protein>
    <submittedName>
        <fullName evidence="2">Acetyltransferase</fullName>
    </submittedName>
</protein>
<dbReference type="Proteomes" id="UP000006691">
    <property type="component" value="Chromosome"/>
</dbReference>
<dbReference type="InterPro" id="IPR000182">
    <property type="entry name" value="GNAT_dom"/>
</dbReference>
<dbReference type="EMBL" id="AP012157">
    <property type="protein sequence ID" value="BAK16202.1"/>
    <property type="molecule type" value="Genomic_DNA"/>
</dbReference>
<dbReference type="CDD" id="cd04301">
    <property type="entry name" value="NAT_SF"/>
    <property type="match status" value="1"/>
</dbReference>
<dbReference type="KEGG" id="siv:SSIL_1779"/>
<dbReference type="Pfam" id="PF00583">
    <property type="entry name" value="Acetyltransf_1"/>
    <property type="match status" value="1"/>
</dbReference>
<feature type="domain" description="N-acetyltransferase" evidence="1">
    <location>
        <begin position="5"/>
        <end position="154"/>
    </location>
</feature>
<reference evidence="3" key="1">
    <citation type="submission" date="2011-04" db="EMBL/GenBank/DDBJ databases">
        <title>Genome sequence of Solibacillus silvestris StLB046.</title>
        <authorList>
            <person name="Morohoshi T."/>
            <person name="Someya N."/>
            <person name="Ikeda T."/>
        </authorList>
    </citation>
    <scope>NUCLEOTIDE SEQUENCE [LARGE SCALE GENOMIC DNA]</scope>
    <source>
        <strain evidence="3">StLB046</strain>
    </source>
</reference>
<evidence type="ECO:0000313" key="3">
    <source>
        <dbReference type="Proteomes" id="UP000006691"/>
    </source>
</evidence>
<dbReference type="eggNOG" id="COG0456">
    <property type="taxonomic scope" value="Bacteria"/>
</dbReference>
<dbReference type="Gene3D" id="3.40.630.30">
    <property type="match status" value="1"/>
</dbReference>
<dbReference type="PROSITE" id="PS51186">
    <property type="entry name" value="GNAT"/>
    <property type="match status" value="1"/>
</dbReference>
<dbReference type="STRING" id="1002809.SSIL_1779"/>
<evidence type="ECO:0000313" key="2">
    <source>
        <dbReference type="EMBL" id="BAK16202.1"/>
    </source>
</evidence>